<keyword evidence="4" id="KW-1185">Reference proteome</keyword>
<dbReference type="PROSITE" id="PS51500">
    <property type="entry name" value="SIN"/>
    <property type="match status" value="1"/>
</dbReference>
<dbReference type="GO" id="GO:0046983">
    <property type="term" value="F:protein dimerization activity"/>
    <property type="evidence" value="ECO:0007669"/>
    <property type="project" value="InterPro"/>
</dbReference>
<dbReference type="GO" id="GO:0003677">
    <property type="term" value="F:DNA binding"/>
    <property type="evidence" value="ECO:0007669"/>
    <property type="project" value="UniProtKB-KW"/>
</dbReference>
<evidence type="ECO:0000259" key="2">
    <source>
        <dbReference type="PROSITE" id="PS51500"/>
    </source>
</evidence>
<gene>
    <name evidence="3" type="primary">sinI</name>
    <name evidence="3" type="ORF">F9802_06210</name>
</gene>
<dbReference type="InterPro" id="IPR010981">
    <property type="entry name" value="SinR/SinI_dimer_dom"/>
</dbReference>
<dbReference type="GO" id="GO:0006355">
    <property type="term" value="P:regulation of DNA-templated transcription"/>
    <property type="evidence" value="ECO:0007669"/>
    <property type="project" value="InterPro"/>
</dbReference>
<organism evidence="3 4">
    <name type="scientific">Bacillus aerolatus</name>
    <dbReference type="NCBI Taxonomy" id="2653354"/>
    <lineage>
        <taxon>Bacteria</taxon>
        <taxon>Bacillati</taxon>
        <taxon>Bacillota</taxon>
        <taxon>Bacilli</taxon>
        <taxon>Bacillales</taxon>
        <taxon>Bacillaceae</taxon>
        <taxon>Bacillus</taxon>
    </lineage>
</organism>
<name>A0A6I1FKS7_9BACI</name>
<proteinExistence type="predicted"/>
<dbReference type="SUPFAM" id="SSF47406">
    <property type="entry name" value="SinR repressor dimerisation domain-like"/>
    <property type="match status" value="1"/>
</dbReference>
<dbReference type="EMBL" id="WEIO01000003">
    <property type="protein sequence ID" value="KAB7707344.1"/>
    <property type="molecule type" value="Genomic_DNA"/>
</dbReference>
<keyword evidence="3" id="KW-0238">DNA-binding</keyword>
<comment type="caution">
    <text evidence="3">The sequence shown here is derived from an EMBL/GenBank/DDBJ whole genome shotgun (WGS) entry which is preliminary data.</text>
</comment>
<evidence type="ECO:0000259" key="1">
    <source>
        <dbReference type="PROSITE" id="PS50937"/>
    </source>
</evidence>
<feature type="domain" description="Sin" evidence="2">
    <location>
        <begin position="1"/>
        <end position="36"/>
    </location>
</feature>
<dbReference type="Proteomes" id="UP000429595">
    <property type="component" value="Unassembled WGS sequence"/>
</dbReference>
<feature type="domain" description="HTH merR-type" evidence="1">
    <location>
        <begin position="10"/>
        <end position="34"/>
    </location>
</feature>
<evidence type="ECO:0000313" key="4">
    <source>
        <dbReference type="Proteomes" id="UP000429595"/>
    </source>
</evidence>
<evidence type="ECO:0000313" key="3">
    <source>
        <dbReference type="EMBL" id="KAB7707344.1"/>
    </source>
</evidence>
<sequence length="46" mass="5180">MAEGLLLDQEWVALIKEAKNLGISIEEIREFLQSGKMNLGNFESDV</sequence>
<dbReference type="InterPro" id="IPR036281">
    <property type="entry name" value="SinR/SinI_dimer_dom_sf"/>
</dbReference>
<accession>A0A6I1FKS7</accession>
<reference evidence="3 4" key="1">
    <citation type="submission" date="2019-10" db="EMBL/GenBank/DDBJ databases">
        <title>Bacillus aerolatum sp. nov., isolated from bioaerosol of sport playgrounds.</title>
        <authorList>
            <person name="Chen P."/>
            <person name="Zhang G."/>
        </authorList>
    </citation>
    <scope>NUCLEOTIDE SEQUENCE [LARGE SCALE GENOMIC DNA]</scope>
    <source>
        <strain evidence="3 4">CX253</strain>
    </source>
</reference>
<dbReference type="RefSeq" id="WP_152150308.1">
    <property type="nucleotide sequence ID" value="NZ_WEIO01000003.1"/>
</dbReference>
<dbReference type="PROSITE" id="PS50937">
    <property type="entry name" value="HTH_MERR_2"/>
    <property type="match status" value="1"/>
</dbReference>
<dbReference type="InterPro" id="IPR000551">
    <property type="entry name" value="MerR-type_HTH_dom"/>
</dbReference>
<dbReference type="AlphaFoldDB" id="A0A6I1FKS7"/>
<dbReference type="Pfam" id="PF08671">
    <property type="entry name" value="SinI"/>
    <property type="match status" value="1"/>
</dbReference>
<protein>
    <submittedName>
        <fullName evidence="3">DNA-binding anti-repressor SinI</fullName>
    </submittedName>
</protein>